<dbReference type="AlphaFoldDB" id="A0A8J3N488"/>
<reference evidence="2" key="1">
    <citation type="submission" date="2020-10" db="EMBL/GenBank/DDBJ databases">
        <title>Taxonomic study of unclassified bacteria belonging to the class Ktedonobacteria.</title>
        <authorList>
            <person name="Yabe S."/>
            <person name="Wang C.M."/>
            <person name="Zheng Y."/>
            <person name="Sakai Y."/>
            <person name="Cavaletti L."/>
            <person name="Monciardini P."/>
            <person name="Donadio S."/>
        </authorList>
    </citation>
    <scope>NUCLEOTIDE SEQUENCE</scope>
    <source>
        <strain evidence="2">ID150040</strain>
    </source>
</reference>
<evidence type="ECO:0000256" key="1">
    <source>
        <dbReference type="SAM" id="MobiDB-lite"/>
    </source>
</evidence>
<dbReference type="RefSeq" id="WP_220205919.1">
    <property type="nucleotide sequence ID" value="NZ_BNJK01000001.1"/>
</dbReference>
<protein>
    <submittedName>
        <fullName evidence="2">Uncharacterized protein</fullName>
    </submittedName>
</protein>
<evidence type="ECO:0000313" key="3">
    <source>
        <dbReference type="Proteomes" id="UP000597444"/>
    </source>
</evidence>
<dbReference type="Proteomes" id="UP000597444">
    <property type="component" value="Unassembled WGS sequence"/>
</dbReference>
<keyword evidence="3" id="KW-1185">Reference proteome</keyword>
<sequence length="122" mass="13716">MSQHSEKYLHFNVGLLKESFALQALWQDALKYHMIDQPGKLIALRLTEYYELVARGMLPQGTSAPFSAAPTISTHGVREDTHPRPAINNNGNHRQSEDEQLLSASQEADHNAEEAADYWSVL</sequence>
<name>A0A8J3N488_9CHLR</name>
<organism evidence="2 3">
    <name type="scientific">Reticulibacter mediterranei</name>
    <dbReference type="NCBI Taxonomy" id="2778369"/>
    <lineage>
        <taxon>Bacteria</taxon>
        <taxon>Bacillati</taxon>
        <taxon>Chloroflexota</taxon>
        <taxon>Ktedonobacteria</taxon>
        <taxon>Ktedonobacterales</taxon>
        <taxon>Reticulibacteraceae</taxon>
        <taxon>Reticulibacter</taxon>
    </lineage>
</organism>
<feature type="compositionally biased region" description="Polar residues" evidence="1">
    <location>
        <begin position="61"/>
        <end position="74"/>
    </location>
</feature>
<feature type="region of interest" description="Disordered" evidence="1">
    <location>
        <begin position="61"/>
        <end position="122"/>
    </location>
</feature>
<accession>A0A8J3N488</accession>
<comment type="caution">
    <text evidence="2">The sequence shown here is derived from an EMBL/GenBank/DDBJ whole genome shotgun (WGS) entry which is preliminary data.</text>
</comment>
<gene>
    <name evidence="2" type="ORF">KSF_052760</name>
</gene>
<proteinExistence type="predicted"/>
<evidence type="ECO:0000313" key="2">
    <source>
        <dbReference type="EMBL" id="GHO95228.1"/>
    </source>
</evidence>
<dbReference type="EMBL" id="BNJK01000001">
    <property type="protein sequence ID" value="GHO95228.1"/>
    <property type="molecule type" value="Genomic_DNA"/>
</dbReference>